<comment type="similarity">
    <text evidence="2">Belongs to the flavin monoamine oxidase family.</text>
</comment>
<feature type="domain" description="Amine oxidase" evidence="5">
    <location>
        <begin position="80"/>
        <end position="287"/>
    </location>
</feature>
<name>A0A1A9WB82_9MUSC</name>
<evidence type="ECO:0000256" key="1">
    <source>
        <dbReference type="ARBA" id="ARBA00004362"/>
    </source>
</evidence>
<dbReference type="PANTHER" id="PTHR43563:SF1">
    <property type="entry name" value="AMINE OXIDASE [FLAVIN-CONTAINING] B"/>
    <property type="match status" value="1"/>
</dbReference>
<dbReference type="SUPFAM" id="SSF51905">
    <property type="entry name" value="FAD/NAD(P)-binding domain"/>
    <property type="match status" value="1"/>
</dbReference>
<dbReference type="Proteomes" id="UP000091820">
    <property type="component" value="Unassembled WGS sequence"/>
</dbReference>
<dbReference type="Pfam" id="PF01593">
    <property type="entry name" value="Amino_oxidase"/>
    <property type="match status" value="1"/>
</dbReference>
<evidence type="ECO:0000259" key="5">
    <source>
        <dbReference type="Pfam" id="PF01593"/>
    </source>
</evidence>
<dbReference type="EnsemblMetazoa" id="GBRI012930-RA">
    <property type="protein sequence ID" value="GBRI012930-PA"/>
    <property type="gene ID" value="GBRI012930"/>
</dbReference>
<dbReference type="InterPro" id="IPR050703">
    <property type="entry name" value="Flavin_MAO"/>
</dbReference>
<reference evidence="6" key="2">
    <citation type="submission" date="2020-05" db="UniProtKB">
        <authorList>
            <consortium name="EnsemblMetazoa"/>
        </authorList>
    </citation>
    <scope>IDENTIFICATION</scope>
    <source>
        <strain evidence="6">IAEA</strain>
    </source>
</reference>
<proteinExistence type="inferred from homology"/>
<evidence type="ECO:0000256" key="3">
    <source>
        <dbReference type="ARBA" id="ARBA00012804"/>
    </source>
</evidence>
<dbReference type="STRING" id="37001.A0A1A9WB82"/>
<dbReference type="InterPro" id="IPR036188">
    <property type="entry name" value="FAD/NAD-bd_sf"/>
</dbReference>
<keyword evidence="7" id="KW-1185">Reference proteome</keyword>
<sequence length="385" mass="44331">MFEFHRKHTGPMAAYINNRLFFNDSRLFMKNLILIISGIDAEHISYADFMKICYSAGGLKSLYKLFIEAKSGDVLEFSSSELFNRILEMLKQTQFLYSRDVVEIHQYRNHVEVLDIEKESHIADAVILAIPWNNIKRIYFWPRLPSEMEKSLKARNGFKYVITSFLASYPDGHWRHKGFNGDYYGIDPLMICHEYRPKIYCGYIIVEEGLEALARTLVLQRLAEYYGEKMLTPLEFHQRTYDLSNKAHTPLITPWSRVIWASSAAAGSCFRGCLSGAVQSGIRAAMNALLLLRPQLVTWKDIADVQCREVLPREQPGILKLWLSSLNLYNVTTYTAFIVQVILYDYNVQLLYLASKKKCKLTLSISLQSEVVGNPNHLLLNSESI</sequence>
<dbReference type="VEuPathDB" id="VectorBase:GBRI012930"/>
<dbReference type="EC" id="1.4.3.4" evidence="3"/>
<dbReference type="InterPro" id="IPR002937">
    <property type="entry name" value="Amino_oxidase"/>
</dbReference>
<protein>
    <recommendedName>
        <fullName evidence="3">monoamine oxidase</fullName>
        <ecNumber evidence="3">1.4.3.4</ecNumber>
    </recommendedName>
</protein>
<dbReference type="Gene3D" id="3.50.50.60">
    <property type="entry name" value="FAD/NAD(P)-binding domain"/>
    <property type="match status" value="1"/>
</dbReference>
<evidence type="ECO:0000313" key="6">
    <source>
        <dbReference type="EnsemblMetazoa" id="GBRI012930-PA"/>
    </source>
</evidence>
<evidence type="ECO:0000256" key="4">
    <source>
        <dbReference type="ARBA" id="ARBA00048448"/>
    </source>
</evidence>
<dbReference type="GO" id="GO:0097621">
    <property type="term" value="F:monoamine oxidase activity"/>
    <property type="evidence" value="ECO:0007669"/>
    <property type="project" value="UniProtKB-EC"/>
</dbReference>
<reference evidence="7" key="1">
    <citation type="submission" date="2014-03" db="EMBL/GenBank/DDBJ databases">
        <authorList>
            <person name="Aksoy S."/>
            <person name="Warren W."/>
            <person name="Wilson R.K."/>
        </authorList>
    </citation>
    <scope>NUCLEOTIDE SEQUENCE [LARGE SCALE GENOMIC DNA]</scope>
    <source>
        <strain evidence="7">IAEA</strain>
    </source>
</reference>
<dbReference type="PANTHER" id="PTHR43563">
    <property type="entry name" value="AMINE OXIDASE"/>
    <property type="match status" value="1"/>
</dbReference>
<comment type="subcellular location">
    <subcellularLocation>
        <location evidence="1">Mitochondrion outer membrane</location>
        <topology evidence="1">Single-pass type IV membrane protein</topology>
        <orientation evidence="1">Cytoplasmic side</orientation>
    </subcellularLocation>
</comment>
<organism evidence="6 7">
    <name type="scientific">Glossina brevipalpis</name>
    <dbReference type="NCBI Taxonomy" id="37001"/>
    <lineage>
        <taxon>Eukaryota</taxon>
        <taxon>Metazoa</taxon>
        <taxon>Ecdysozoa</taxon>
        <taxon>Arthropoda</taxon>
        <taxon>Hexapoda</taxon>
        <taxon>Insecta</taxon>
        <taxon>Pterygota</taxon>
        <taxon>Neoptera</taxon>
        <taxon>Endopterygota</taxon>
        <taxon>Diptera</taxon>
        <taxon>Brachycera</taxon>
        <taxon>Muscomorpha</taxon>
        <taxon>Hippoboscoidea</taxon>
        <taxon>Glossinidae</taxon>
        <taxon>Glossina</taxon>
    </lineage>
</organism>
<evidence type="ECO:0000313" key="7">
    <source>
        <dbReference type="Proteomes" id="UP000091820"/>
    </source>
</evidence>
<accession>A0A1A9WB82</accession>
<evidence type="ECO:0000256" key="2">
    <source>
        <dbReference type="ARBA" id="ARBA00005995"/>
    </source>
</evidence>
<dbReference type="GO" id="GO:0005741">
    <property type="term" value="C:mitochondrial outer membrane"/>
    <property type="evidence" value="ECO:0007669"/>
    <property type="project" value="UniProtKB-SubCell"/>
</dbReference>
<dbReference type="AlphaFoldDB" id="A0A1A9WB82"/>
<comment type="catalytic activity">
    <reaction evidence="4">
        <text>a secondary aliphatic amine + O2 + H2O = a primary amine + an aldehyde + H2O2</text>
        <dbReference type="Rhea" id="RHEA:26414"/>
        <dbReference type="ChEBI" id="CHEBI:15377"/>
        <dbReference type="ChEBI" id="CHEBI:15379"/>
        <dbReference type="ChEBI" id="CHEBI:16240"/>
        <dbReference type="ChEBI" id="CHEBI:17478"/>
        <dbReference type="ChEBI" id="CHEBI:58855"/>
        <dbReference type="ChEBI" id="CHEBI:65296"/>
        <dbReference type="EC" id="1.4.3.4"/>
    </reaction>
</comment>